<dbReference type="PANTHER" id="PTHR16071">
    <property type="entry name" value="CHROMOSOME 1 OPEN READING FRAME 112"/>
    <property type="match status" value="1"/>
</dbReference>
<evidence type="ECO:0000313" key="2">
    <source>
        <dbReference type="Proteomes" id="UP000007110"/>
    </source>
</evidence>
<proteinExistence type="predicted"/>
<dbReference type="CTD" id="121428774"/>
<dbReference type="InParanoid" id="A0A7M7PM62"/>
<reference evidence="1" key="2">
    <citation type="submission" date="2021-01" db="UniProtKB">
        <authorList>
            <consortium name="EnsemblMetazoa"/>
        </authorList>
    </citation>
    <scope>IDENTIFICATION</scope>
</reference>
<sequence>MSQESSIDDISSWSKETCRLKLNETLPLLIAQYGNGASAAKKVGILKTMVVSLLPVLEEDGRERRFLAPVMSQTRVLFSSICSSIITALQETNASQELCHSLLHSLQLLVEVINSLEMVIQQMMPSPGETVSLDTIESLPCNVLAVIQRSFSHCKDSHTVYGDHFSAVSEQLSVLFKRAYSLQKALMTLFEVVSDSINSHTDSLSHVCDGFHELCRIMSGMDTTLLVGTWRFLVKLVIKHKHSIQHSFQTPPLVQTLCNEVESHYCHVLELAPHSQASGVQIQGSQGIDEKAFARTLKVCSLCFKMLHHLVKEFPEECVEECGPQVVQVLLVLQSLTPPSLTAKPISEKALQDLQRSVLVGIEPLIQLFIPSRRFCESLLATNQERKPDKSLATLLILLSIQKQLPLATDEACTLWLDPVIMPEDVPRESLVAGIFTAIKNCYVELSKPVTLPGIMCNGKPQTDISLYDYVLTHLCGFVASLPARFFQSVERCLLWNILSCDWSVVMVAIDIWCFMARYGSADLCLHHVRLICDLLTSLQTHQSIKASKHLTLLLGRLIPLLAPDHQLELLSAYPIETHPDLWSRFPLTSLPDSCRDTVCEQIIKSCTKALSDWSESRQTRDIGSAQNMMKHLIYVQRLFGQNDINQRIKESLTKPLGEALVCMCCVFSLDKLSPVAFGCILDVSAYLLQHATPAHILELLKMASSSVTADSPLSFRLACITFLQRLAKRNLPACPERSQILAHIPVLFGKVLSDPNYFIHQQALQAFSSFAEETTLESLVPECIRADNVQKNVVDYLNQIPAHAEVLSEKSEVKLLEGQRERLEVVYERLSKQTIPSDSEVYGQEETVNAGENGSDRTMEPQSKRYCSDAEVQLRDALGTLKCALTRVQELKAGMSQTPDWLETELLSARKSFDMLFSDEEPIL</sequence>
<dbReference type="PANTHER" id="PTHR16071:SF2">
    <property type="entry name" value="FIGNL1-INTERACTING REGULATOR OF RECOMBINATION AND MITOSIS"/>
    <property type="match status" value="1"/>
</dbReference>
<dbReference type="EnsemblMetazoa" id="XM_030997651">
    <property type="protein sequence ID" value="XP_030853511"/>
    <property type="gene ID" value="LOC575313"/>
</dbReference>
<protein>
    <submittedName>
        <fullName evidence="1">Uncharacterized protein</fullName>
    </submittedName>
</protein>
<dbReference type="Pfam" id="PF14868">
    <property type="entry name" value="DUF4487"/>
    <property type="match status" value="1"/>
</dbReference>
<evidence type="ECO:0000313" key="1">
    <source>
        <dbReference type="EnsemblMetazoa" id="XP_030853511"/>
    </source>
</evidence>
<dbReference type="OMA" id="SDIWCFV"/>
<dbReference type="Proteomes" id="UP000007110">
    <property type="component" value="Unassembled WGS sequence"/>
</dbReference>
<dbReference type="KEGG" id="spu:575313"/>
<name>A0A7M7PM62_STRPU</name>
<accession>A0A7M7PM62</accession>
<dbReference type="GeneID" id="575313"/>
<dbReference type="FunCoup" id="A0A7M7PM62">
    <property type="interactions" value="638"/>
</dbReference>
<dbReference type="InterPro" id="IPR016024">
    <property type="entry name" value="ARM-type_fold"/>
</dbReference>
<keyword evidence="2" id="KW-1185">Reference proteome</keyword>
<organism evidence="1 2">
    <name type="scientific">Strongylocentrotus purpuratus</name>
    <name type="common">Purple sea urchin</name>
    <dbReference type="NCBI Taxonomy" id="7668"/>
    <lineage>
        <taxon>Eukaryota</taxon>
        <taxon>Metazoa</taxon>
        <taxon>Echinodermata</taxon>
        <taxon>Eleutherozoa</taxon>
        <taxon>Echinozoa</taxon>
        <taxon>Echinoidea</taxon>
        <taxon>Euechinoidea</taxon>
        <taxon>Echinacea</taxon>
        <taxon>Camarodonta</taxon>
        <taxon>Echinidea</taxon>
        <taxon>Strongylocentrotidae</taxon>
        <taxon>Strongylocentrotus</taxon>
    </lineage>
</organism>
<reference evidence="2" key="1">
    <citation type="submission" date="2015-02" db="EMBL/GenBank/DDBJ databases">
        <title>Genome sequencing for Strongylocentrotus purpuratus.</title>
        <authorList>
            <person name="Murali S."/>
            <person name="Liu Y."/>
            <person name="Vee V."/>
            <person name="English A."/>
            <person name="Wang M."/>
            <person name="Skinner E."/>
            <person name="Han Y."/>
            <person name="Muzny D.M."/>
            <person name="Worley K.C."/>
            <person name="Gibbs R.A."/>
        </authorList>
    </citation>
    <scope>NUCLEOTIDE SEQUENCE</scope>
</reference>
<dbReference type="AlphaFoldDB" id="A0A7M7PM62"/>
<dbReference type="RefSeq" id="XP_030853511.1">
    <property type="nucleotide sequence ID" value="XM_030997651.1"/>
</dbReference>
<dbReference type="SUPFAM" id="SSF48371">
    <property type="entry name" value="ARM repeat"/>
    <property type="match status" value="1"/>
</dbReference>
<dbReference type="InterPro" id="IPR027902">
    <property type="entry name" value="DUF4487"/>
</dbReference>
<dbReference type="OrthoDB" id="6088000at2759"/>